<protein>
    <submittedName>
        <fullName evidence="1">Uncharacterized protein</fullName>
    </submittedName>
</protein>
<comment type="caution">
    <text evidence="1">The sequence shown here is derived from an EMBL/GenBank/DDBJ whole genome shotgun (WGS) entry which is preliminary data.</text>
</comment>
<evidence type="ECO:0000313" key="1">
    <source>
        <dbReference type="EMBL" id="RUS77244.1"/>
    </source>
</evidence>
<keyword evidence="2" id="KW-1185">Reference proteome</keyword>
<dbReference type="Proteomes" id="UP000271974">
    <property type="component" value="Unassembled WGS sequence"/>
</dbReference>
<dbReference type="OrthoDB" id="6132182at2759"/>
<name>A0A433T716_ELYCH</name>
<organism evidence="1 2">
    <name type="scientific">Elysia chlorotica</name>
    <name type="common">Eastern emerald elysia</name>
    <name type="synonym">Sea slug</name>
    <dbReference type="NCBI Taxonomy" id="188477"/>
    <lineage>
        <taxon>Eukaryota</taxon>
        <taxon>Metazoa</taxon>
        <taxon>Spiralia</taxon>
        <taxon>Lophotrochozoa</taxon>
        <taxon>Mollusca</taxon>
        <taxon>Gastropoda</taxon>
        <taxon>Heterobranchia</taxon>
        <taxon>Euthyneura</taxon>
        <taxon>Panpulmonata</taxon>
        <taxon>Sacoglossa</taxon>
        <taxon>Placobranchoidea</taxon>
        <taxon>Plakobranchidae</taxon>
        <taxon>Elysia</taxon>
    </lineage>
</organism>
<reference evidence="1 2" key="1">
    <citation type="submission" date="2019-01" db="EMBL/GenBank/DDBJ databases">
        <title>A draft genome assembly of the solar-powered sea slug Elysia chlorotica.</title>
        <authorList>
            <person name="Cai H."/>
            <person name="Li Q."/>
            <person name="Fang X."/>
            <person name="Li J."/>
            <person name="Curtis N.E."/>
            <person name="Altenburger A."/>
            <person name="Shibata T."/>
            <person name="Feng M."/>
            <person name="Maeda T."/>
            <person name="Schwartz J.A."/>
            <person name="Shigenobu S."/>
            <person name="Lundholm N."/>
            <person name="Nishiyama T."/>
            <person name="Yang H."/>
            <person name="Hasebe M."/>
            <person name="Li S."/>
            <person name="Pierce S.K."/>
            <person name="Wang J."/>
        </authorList>
    </citation>
    <scope>NUCLEOTIDE SEQUENCE [LARGE SCALE GENOMIC DNA]</scope>
    <source>
        <strain evidence="1">EC2010</strain>
        <tissue evidence="1">Whole organism of an adult</tissue>
    </source>
</reference>
<dbReference type="AlphaFoldDB" id="A0A433T716"/>
<accession>A0A433T716</accession>
<evidence type="ECO:0000313" key="2">
    <source>
        <dbReference type="Proteomes" id="UP000271974"/>
    </source>
</evidence>
<sequence>MKHKQSRLGRVPDEALRRACYTLRFLLAGHSKVRKSFYRMSGRVAVIGRNEGTNNIPEHSHLPNWWNQRARGLGGTPHAPVSSGGEENVLCYHRYNSFKIENYHFFLISNTTPGAAQGIPGWDRRLRALYARSKSRGLWANTYSMSTPEEYFVS</sequence>
<feature type="non-terminal residue" evidence="1">
    <location>
        <position position="154"/>
    </location>
</feature>
<proteinExistence type="predicted"/>
<dbReference type="EMBL" id="RQTK01000596">
    <property type="protein sequence ID" value="RUS77244.1"/>
    <property type="molecule type" value="Genomic_DNA"/>
</dbReference>
<gene>
    <name evidence="1" type="ORF">EGW08_014997</name>
</gene>